<dbReference type="InterPro" id="IPR005670">
    <property type="entry name" value="PstB-like"/>
</dbReference>
<reference evidence="11" key="2">
    <citation type="submission" date="2020-02" db="EMBL/GenBank/DDBJ databases">
        <authorList>
            <person name="Studholme D.J."/>
        </authorList>
    </citation>
    <scope>NUCLEOTIDE SEQUENCE</scope>
    <source>
        <strain evidence="11">00238/432</strain>
    </source>
</reference>
<evidence type="ECO:0000256" key="6">
    <source>
        <dbReference type="ARBA" id="ARBA00022989"/>
    </source>
</evidence>
<reference evidence="11" key="1">
    <citation type="journal article" date="2015" name="Genom Data">
        <title>Draft genome sequences of Phytophthora kernoviae and Phytophthora ramorum lineage EU2 from Scotland.</title>
        <authorList>
            <person name="Sambles C."/>
            <person name="Schlenzig A."/>
            <person name="O'Neill P."/>
            <person name="Grant M."/>
            <person name="Studholme D.J."/>
        </authorList>
    </citation>
    <scope>NUCLEOTIDE SEQUENCE</scope>
    <source>
        <strain evidence="11">00238/432</strain>
    </source>
</reference>
<keyword evidence="7 8" id="KW-0472">Membrane</keyword>
<dbReference type="SMART" id="SM00382">
    <property type="entry name" value="AAA"/>
    <property type="match status" value="1"/>
</dbReference>
<feature type="transmembrane region" description="Helical" evidence="8">
    <location>
        <begin position="114"/>
        <end position="133"/>
    </location>
</feature>
<evidence type="ECO:0000256" key="7">
    <source>
        <dbReference type="ARBA" id="ARBA00023136"/>
    </source>
</evidence>
<keyword evidence="2" id="KW-0813">Transport</keyword>
<dbReference type="PANTHER" id="PTHR43423">
    <property type="entry name" value="ABC TRANSPORTER I FAMILY MEMBER 17"/>
    <property type="match status" value="1"/>
</dbReference>
<dbReference type="PROSITE" id="PS50928">
    <property type="entry name" value="ABC_TM1"/>
    <property type="match status" value="1"/>
</dbReference>
<gene>
    <name evidence="11" type="ORF">G195_001972</name>
</gene>
<dbReference type="InterPro" id="IPR000515">
    <property type="entry name" value="MetI-like"/>
</dbReference>
<dbReference type="InterPro" id="IPR035906">
    <property type="entry name" value="MetI-like_sf"/>
</dbReference>
<evidence type="ECO:0000256" key="8">
    <source>
        <dbReference type="SAM" id="Phobius"/>
    </source>
</evidence>
<dbReference type="GO" id="GO:0005524">
    <property type="term" value="F:ATP binding"/>
    <property type="evidence" value="ECO:0007669"/>
    <property type="project" value="UniProtKB-KW"/>
</dbReference>
<dbReference type="GO" id="GO:0016020">
    <property type="term" value="C:membrane"/>
    <property type="evidence" value="ECO:0007669"/>
    <property type="project" value="UniProtKB-SubCell"/>
</dbReference>
<comment type="caution">
    <text evidence="11">The sequence shown here is derived from an EMBL/GenBank/DDBJ whole genome shotgun (WGS) entry which is preliminary data.</text>
</comment>
<dbReference type="GO" id="GO:0035435">
    <property type="term" value="P:phosphate ion transmembrane transport"/>
    <property type="evidence" value="ECO:0007669"/>
    <property type="project" value="InterPro"/>
</dbReference>
<name>A0A8J4WB13_9STRA</name>
<feature type="domain" description="ABC transmembrane type-1" evidence="10">
    <location>
        <begin position="1"/>
        <end position="133"/>
    </location>
</feature>
<dbReference type="PROSITE" id="PS50893">
    <property type="entry name" value="ABC_TRANSPORTER_2"/>
    <property type="match status" value="1"/>
</dbReference>
<keyword evidence="4" id="KW-0547">Nucleotide-binding</keyword>
<organism evidence="11 12">
    <name type="scientific">Phytophthora kernoviae 00238/432</name>
    <dbReference type="NCBI Taxonomy" id="1284355"/>
    <lineage>
        <taxon>Eukaryota</taxon>
        <taxon>Sar</taxon>
        <taxon>Stramenopiles</taxon>
        <taxon>Oomycota</taxon>
        <taxon>Peronosporomycetes</taxon>
        <taxon>Peronosporales</taxon>
        <taxon>Peronosporaceae</taxon>
        <taxon>Phytophthora</taxon>
    </lineage>
</organism>
<dbReference type="CDD" id="cd03260">
    <property type="entry name" value="ABC_PstB_phosphate_transporter"/>
    <property type="match status" value="1"/>
</dbReference>
<dbReference type="SUPFAM" id="SSF52540">
    <property type="entry name" value="P-loop containing nucleoside triphosphate hydrolases"/>
    <property type="match status" value="1"/>
</dbReference>
<evidence type="ECO:0000256" key="1">
    <source>
        <dbReference type="ARBA" id="ARBA00004141"/>
    </source>
</evidence>
<dbReference type="GO" id="GO:0016887">
    <property type="term" value="F:ATP hydrolysis activity"/>
    <property type="evidence" value="ECO:0007669"/>
    <property type="project" value="InterPro"/>
</dbReference>
<evidence type="ECO:0000313" key="12">
    <source>
        <dbReference type="Proteomes" id="UP000702964"/>
    </source>
</evidence>
<evidence type="ECO:0000256" key="3">
    <source>
        <dbReference type="ARBA" id="ARBA00022692"/>
    </source>
</evidence>
<accession>A0A8J4WB13</accession>
<evidence type="ECO:0000256" key="2">
    <source>
        <dbReference type="ARBA" id="ARBA00022448"/>
    </source>
</evidence>
<feature type="domain" description="ABC transporter" evidence="9">
    <location>
        <begin position="122"/>
        <end position="366"/>
    </location>
</feature>
<keyword evidence="3 8" id="KW-0812">Transmembrane</keyword>
<dbReference type="InterPro" id="IPR003439">
    <property type="entry name" value="ABC_transporter-like_ATP-bd"/>
</dbReference>
<dbReference type="Gene3D" id="3.40.50.300">
    <property type="entry name" value="P-loop containing nucleotide triphosphate hydrolases"/>
    <property type="match status" value="1"/>
</dbReference>
<evidence type="ECO:0000256" key="5">
    <source>
        <dbReference type="ARBA" id="ARBA00022840"/>
    </source>
</evidence>
<dbReference type="GO" id="GO:0005315">
    <property type="term" value="F:phosphate transmembrane transporter activity"/>
    <property type="evidence" value="ECO:0007669"/>
    <property type="project" value="InterPro"/>
</dbReference>
<dbReference type="Gene3D" id="1.10.3720.10">
    <property type="entry name" value="MetI-like"/>
    <property type="match status" value="1"/>
</dbReference>
<protein>
    <recommendedName>
        <fullName evidence="13">ABC transporter domain-containing protein</fullName>
    </recommendedName>
</protein>
<sequence>MVRTTEQAFRAVPKEQKEAGLALGLSKWKIITSILLPVALPSLITGTILASGRIFGEAAALMFTAGMSSPPLDFTDWNPTSPRSPINPLRPAETLAVHIWKVNSEGIGPDSKEVAAGASAVLVLLVLAFNLSARWIGRAVKQISLTFPEASVTALIGPSGCGKSTFLRSLNRMNDEIAGSRTEGHIWMDGNDLNEPGTDVIKLRQKIGMVWQKPNPFHKSIYNNIAFGPRYRGIKSKKALDEIVEKSLRRAALWDEVKDRLNESALALSGGQQQRLCIARALSVDPQILLLDEPASALDPVSTGKVEELISELKKELRIVIVTHNMQQAARISDYTAYFYLGSMIEHGDTEHIFTNPDNRLTQEYIMGRFG</sequence>
<proteinExistence type="predicted"/>
<dbReference type="Pfam" id="PF00005">
    <property type="entry name" value="ABC_tran"/>
    <property type="match status" value="1"/>
</dbReference>
<dbReference type="InterPro" id="IPR003593">
    <property type="entry name" value="AAA+_ATPase"/>
</dbReference>
<dbReference type="InterPro" id="IPR017871">
    <property type="entry name" value="ABC_transporter-like_CS"/>
</dbReference>
<dbReference type="NCBIfam" id="TIGR00972">
    <property type="entry name" value="3a0107s01c2"/>
    <property type="match status" value="1"/>
</dbReference>
<evidence type="ECO:0000313" key="11">
    <source>
        <dbReference type="EMBL" id="KAF4324637.1"/>
    </source>
</evidence>
<dbReference type="EMBL" id="AOFI03000015">
    <property type="protein sequence ID" value="KAF4324637.1"/>
    <property type="molecule type" value="Genomic_DNA"/>
</dbReference>
<evidence type="ECO:0000259" key="9">
    <source>
        <dbReference type="PROSITE" id="PS50893"/>
    </source>
</evidence>
<dbReference type="CDD" id="cd06261">
    <property type="entry name" value="TM_PBP2"/>
    <property type="match status" value="1"/>
</dbReference>
<evidence type="ECO:0008006" key="13">
    <source>
        <dbReference type="Google" id="ProtNLM"/>
    </source>
</evidence>
<feature type="transmembrane region" description="Helical" evidence="8">
    <location>
        <begin position="34"/>
        <end position="55"/>
    </location>
</feature>
<keyword evidence="6 8" id="KW-1133">Transmembrane helix</keyword>
<dbReference type="PANTHER" id="PTHR43423:SF1">
    <property type="entry name" value="ABC TRANSPORTER I FAMILY MEMBER 17"/>
    <property type="match status" value="1"/>
</dbReference>
<dbReference type="SUPFAM" id="SSF161098">
    <property type="entry name" value="MetI-like"/>
    <property type="match status" value="1"/>
</dbReference>
<dbReference type="InterPro" id="IPR027417">
    <property type="entry name" value="P-loop_NTPase"/>
</dbReference>
<comment type="subcellular location">
    <subcellularLocation>
        <location evidence="1">Membrane</location>
        <topology evidence="1">Multi-pass membrane protein</topology>
    </subcellularLocation>
</comment>
<dbReference type="Proteomes" id="UP000702964">
    <property type="component" value="Unassembled WGS sequence"/>
</dbReference>
<dbReference type="AlphaFoldDB" id="A0A8J4WB13"/>
<evidence type="ECO:0000259" key="10">
    <source>
        <dbReference type="PROSITE" id="PS50928"/>
    </source>
</evidence>
<keyword evidence="5" id="KW-0067">ATP-binding</keyword>
<dbReference type="PROSITE" id="PS00211">
    <property type="entry name" value="ABC_TRANSPORTER_1"/>
    <property type="match status" value="1"/>
</dbReference>
<evidence type="ECO:0000256" key="4">
    <source>
        <dbReference type="ARBA" id="ARBA00022741"/>
    </source>
</evidence>